<dbReference type="Proteomes" id="UP000593567">
    <property type="component" value="Unassembled WGS sequence"/>
</dbReference>
<dbReference type="InterPro" id="IPR017907">
    <property type="entry name" value="Znf_RING_CS"/>
</dbReference>
<dbReference type="AlphaFoldDB" id="A0A7J7KMQ7"/>
<keyword evidence="2" id="KW-0863">Zinc-finger</keyword>
<dbReference type="Gene3D" id="3.30.40.10">
    <property type="entry name" value="Zinc/RING finger domain, C3HC4 (zinc finger)"/>
    <property type="match status" value="1"/>
</dbReference>
<evidence type="ECO:0000313" key="6">
    <source>
        <dbReference type="EMBL" id="KAF6039451.1"/>
    </source>
</evidence>
<keyword evidence="7" id="KW-1185">Reference proteome</keyword>
<evidence type="ECO:0000313" key="7">
    <source>
        <dbReference type="Proteomes" id="UP000593567"/>
    </source>
</evidence>
<reference evidence="6" key="1">
    <citation type="submission" date="2020-06" db="EMBL/GenBank/DDBJ databases">
        <title>Draft genome of Bugula neritina, a colonial animal packing powerful symbionts and potential medicines.</title>
        <authorList>
            <person name="Rayko M."/>
        </authorList>
    </citation>
    <scope>NUCLEOTIDE SEQUENCE [LARGE SCALE GENOMIC DNA]</scope>
    <source>
        <strain evidence="6">Kwan_BN1</strain>
    </source>
</reference>
<organism evidence="6 7">
    <name type="scientific">Bugula neritina</name>
    <name type="common">Brown bryozoan</name>
    <name type="synonym">Sertularia neritina</name>
    <dbReference type="NCBI Taxonomy" id="10212"/>
    <lineage>
        <taxon>Eukaryota</taxon>
        <taxon>Metazoa</taxon>
        <taxon>Spiralia</taxon>
        <taxon>Lophotrochozoa</taxon>
        <taxon>Bryozoa</taxon>
        <taxon>Gymnolaemata</taxon>
        <taxon>Cheilostomatida</taxon>
        <taxon>Flustrina</taxon>
        <taxon>Buguloidea</taxon>
        <taxon>Bugulidae</taxon>
        <taxon>Bugula</taxon>
    </lineage>
</organism>
<dbReference type="SUPFAM" id="SSF57850">
    <property type="entry name" value="RING/U-box"/>
    <property type="match status" value="1"/>
</dbReference>
<evidence type="ECO:0000256" key="3">
    <source>
        <dbReference type="ARBA" id="ARBA00022833"/>
    </source>
</evidence>
<feature type="region of interest" description="Disordered" evidence="4">
    <location>
        <begin position="72"/>
        <end position="91"/>
    </location>
</feature>
<dbReference type="EMBL" id="VXIV02000259">
    <property type="protein sequence ID" value="KAF6039451.1"/>
    <property type="molecule type" value="Genomic_DNA"/>
</dbReference>
<evidence type="ECO:0000256" key="1">
    <source>
        <dbReference type="ARBA" id="ARBA00022723"/>
    </source>
</evidence>
<keyword evidence="3" id="KW-0862">Zinc</keyword>
<dbReference type="GO" id="GO:0008270">
    <property type="term" value="F:zinc ion binding"/>
    <property type="evidence" value="ECO:0007669"/>
    <property type="project" value="UniProtKB-KW"/>
</dbReference>
<keyword evidence="1" id="KW-0479">Metal-binding</keyword>
<dbReference type="PROSITE" id="PS00518">
    <property type="entry name" value="ZF_RING_1"/>
    <property type="match status" value="1"/>
</dbReference>
<comment type="caution">
    <text evidence="6">The sequence shown here is derived from an EMBL/GenBank/DDBJ whole genome shotgun (WGS) entry which is preliminary data.</text>
</comment>
<name>A0A7J7KMQ7_BUGNE</name>
<accession>A0A7J7KMQ7</accession>
<evidence type="ECO:0000259" key="5">
    <source>
        <dbReference type="Pfam" id="PF00097"/>
    </source>
</evidence>
<feature type="domain" description="Zinc finger C3HC4 RING-type" evidence="5">
    <location>
        <begin position="9"/>
        <end position="38"/>
    </location>
</feature>
<sequence>MEIKGDGLQLLPCQHYLCGKCIADMPRKGNGKISCPYCIHECSLPDNGQFPRFRYGIQLYEFIKKKAKNEKEEDLAQPLPRPNCEEVESQNASREQRKAVINAKPQEIRKFSFILPRLTHLFWGLQGKLYATNYIDNPLKPQGLYCVDTIEGAVTHFGDLESVYTKGIVMEEELYVYNDSRRAVEVYRDEKFQREWQLCVFRNELVRMVRHPLGGLLMLFRLYHGKDFILALLHTDQNGNIISFSRNDRARNKNKKSEEMVCKSKVLSVYGGSIWLIHQGILYEIPVEQQHHEMVYRKAKHHFKFNNKTFGASGIGEEGILFREDNSKSTLRMVNLVALADSTSTRQKKSSQNKDRMKQNRSVLLTDVGDAEACIVGSEDGYLAVLSNNAVLTVYAMNEDIINETISEPGVQDLKKRKDKPKIVSRKHQAVSIVAYQSLQIVPGFF</sequence>
<dbReference type="InterPro" id="IPR018957">
    <property type="entry name" value="Znf_C3HC4_RING-type"/>
</dbReference>
<dbReference type="Pfam" id="PF00097">
    <property type="entry name" value="zf-C3HC4"/>
    <property type="match status" value="1"/>
</dbReference>
<proteinExistence type="predicted"/>
<dbReference type="InterPro" id="IPR013083">
    <property type="entry name" value="Znf_RING/FYVE/PHD"/>
</dbReference>
<protein>
    <recommendedName>
        <fullName evidence="5">Zinc finger C3HC4 RING-type domain-containing protein</fullName>
    </recommendedName>
</protein>
<evidence type="ECO:0000256" key="2">
    <source>
        <dbReference type="ARBA" id="ARBA00022771"/>
    </source>
</evidence>
<evidence type="ECO:0000256" key="4">
    <source>
        <dbReference type="SAM" id="MobiDB-lite"/>
    </source>
</evidence>
<gene>
    <name evidence="6" type="ORF">EB796_002243</name>
</gene>